<dbReference type="InParanoid" id="W4KDG1"/>
<evidence type="ECO:0000313" key="3">
    <source>
        <dbReference type="Proteomes" id="UP000030671"/>
    </source>
</evidence>
<dbReference type="Proteomes" id="UP000030671">
    <property type="component" value="Unassembled WGS sequence"/>
</dbReference>
<evidence type="ECO:0000313" key="2">
    <source>
        <dbReference type="EMBL" id="ETW83823.1"/>
    </source>
</evidence>
<dbReference type="AlphaFoldDB" id="W4KDG1"/>
<dbReference type="KEGG" id="hir:HETIRDRAFT_438848"/>
<reference evidence="2 3" key="1">
    <citation type="journal article" date="2012" name="New Phytol.">
        <title>Insight into trade-off between wood decay and parasitism from the genome of a fungal forest pathogen.</title>
        <authorList>
            <person name="Olson A."/>
            <person name="Aerts A."/>
            <person name="Asiegbu F."/>
            <person name="Belbahri L."/>
            <person name="Bouzid O."/>
            <person name="Broberg A."/>
            <person name="Canback B."/>
            <person name="Coutinho P.M."/>
            <person name="Cullen D."/>
            <person name="Dalman K."/>
            <person name="Deflorio G."/>
            <person name="van Diepen L.T."/>
            <person name="Dunand C."/>
            <person name="Duplessis S."/>
            <person name="Durling M."/>
            <person name="Gonthier P."/>
            <person name="Grimwood J."/>
            <person name="Fossdal C.G."/>
            <person name="Hansson D."/>
            <person name="Henrissat B."/>
            <person name="Hietala A."/>
            <person name="Himmelstrand K."/>
            <person name="Hoffmeister D."/>
            <person name="Hogberg N."/>
            <person name="James T.Y."/>
            <person name="Karlsson M."/>
            <person name="Kohler A."/>
            <person name="Kues U."/>
            <person name="Lee Y.H."/>
            <person name="Lin Y.C."/>
            <person name="Lind M."/>
            <person name="Lindquist E."/>
            <person name="Lombard V."/>
            <person name="Lucas S."/>
            <person name="Lunden K."/>
            <person name="Morin E."/>
            <person name="Murat C."/>
            <person name="Park J."/>
            <person name="Raffaello T."/>
            <person name="Rouze P."/>
            <person name="Salamov A."/>
            <person name="Schmutz J."/>
            <person name="Solheim H."/>
            <person name="Stahlberg J."/>
            <person name="Velez H."/>
            <person name="de Vries R.P."/>
            <person name="Wiebenga A."/>
            <person name="Woodward S."/>
            <person name="Yakovlev I."/>
            <person name="Garbelotto M."/>
            <person name="Martin F."/>
            <person name="Grigoriev I.V."/>
            <person name="Stenlid J."/>
        </authorList>
    </citation>
    <scope>NUCLEOTIDE SEQUENCE [LARGE SCALE GENOMIC DNA]</scope>
    <source>
        <strain evidence="2 3">TC 32-1</strain>
    </source>
</reference>
<protein>
    <submittedName>
        <fullName evidence="2">Uncharacterized protein</fullName>
    </submittedName>
</protein>
<gene>
    <name evidence="2" type="ORF">HETIRDRAFT_438848</name>
</gene>
<dbReference type="EMBL" id="KI925456">
    <property type="protein sequence ID" value="ETW83823.1"/>
    <property type="molecule type" value="Genomic_DNA"/>
</dbReference>
<evidence type="ECO:0000256" key="1">
    <source>
        <dbReference type="SAM" id="MobiDB-lite"/>
    </source>
</evidence>
<organism evidence="2 3">
    <name type="scientific">Heterobasidion irregulare (strain TC 32-1)</name>
    <dbReference type="NCBI Taxonomy" id="747525"/>
    <lineage>
        <taxon>Eukaryota</taxon>
        <taxon>Fungi</taxon>
        <taxon>Dikarya</taxon>
        <taxon>Basidiomycota</taxon>
        <taxon>Agaricomycotina</taxon>
        <taxon>Agaricomycetes</taxon>
        <taxon>Russulales</taxon>
        <taxon>Bondarzewiaceae</taxon>
        <taxon>Heterobasidion</taxon>
        <taxon>Heterobasidion annosum species complex</taxon>
    </lineage>
</organism>
<accession>W4KDG1</accession>
<feature type="compositionally biased region" description="Basic and acidic residues" evidence="1">
    <location>
        <begin position="196"/>
        <end position="210"/>
    </location>
</feature>
<proteinExistence type="predicted"/>
<dbReference type="RefSeq" id="XP_009543564.1">
    <property type="nucleotide sequence ID" value="XM_009545269.1"/>
</dbReference>
<feature type="region of interest" description="Disordered" evidence="1">
    <location>
        <begin position="133"/>
        <end position="229"/>
    </location>
</feature>
<name>W4KDG1_HETIT</name>
<sequence length="229" mass="23370">MLLPLRSISPRLELGPSGPILSSVLLISSWYRTPFVPGPPLNAACTDSCSSLVCAIRGRPRGRSLSSIPPPAPLTPPACTPFALACGRDGTDLVIGGNPVKCKVDDPASCAAGKVPESIDFCPCPFTTGADGGDMAREIEGPEPLAPRPCPSSAKTRSGVSAPPRSAVDPSLYVRKKPAALPSLGAGEEGGGGPKTGRERKGTQRERAEDASPAEGADGPGVDVLAPDR</sequence>
<keyword evidence="3" id="KW-1185">Reference proteome</keyword>
<dbReference type="HOGENOM" id="CLU_1209963_0_0_1"/>
<dbReference type="GeneID" id="20675081"/>